<gene>
    <name evidence="2" type="ORF">LTRI10_LOCUS51649</name>
</gene>
<feature type="region of interest" description="Disordered" evidence="1">
    <location>
        <begin position="33"/>
        <end position="61"/>
    </location>
</feature>
<keyword evidence="3" id="KW-1185">Reference proteome</keyword>
<dbReference type="Proteomes" id="UP001497516">
    <property type="component" value="Chromosome 9"/>
</dbReference>
<dbReference type="AlphaFoldDB" id="A0AAV2GNU3"/>
<protein>
    <submittedName>
        <fullName evidence="2">Uncharacterized protein</fullName>
    </submittedName>
</protein>
<sequence length="78" mass="8720">MARGECWRSKVEASGGGICGSFGQSRRRVREDVTSRWSGIPMRSEDGRGRPRSAMKSTAAQSRIWNSAPLKKLRLLVR</sequence>
<name>A0AAV2GNU3_9ROSI</name>
<evidence type="ECO:0000313" key="3">
    <source>
        <dbReference type="Proteomes" id="UP001497516"/>
    </source>
</evidence>
<dbReference type="EMBL" id="OZ034822">
    <property type="protein sequence ID" value="CAL1412349.1"/>
    <property type="molecule type" value="Genomic_DNA"/>
</dbReference>
<accession>A0AAV2GNU3</accession>
<evidence type="ECO:0000256" key="1">
    <source>
        <dbReference type="SAM" id="MobiDB-lite"/>
    </source>
</evidence>
<organism evidence="2 3">
    <name type="scientific">Linum trigynum</name>
    <dbReference type="NCBI Taxonomy" id="586398"/>
    <lineage>
        <taxon>Eukaryota</taxon>
        <taxon>Viridiplantae</taxon>
        <taxon>Streptophyta</taxon>
        <taxon>Embryophyta</taxon>
        <taxon>Tracheophyta</taxon>
        <taxon>Spermatophyta</taxon>
        <taxon>Magnoliopsida</taxon>
        <taxon>eudicotyledons</taxon>
        <taxon>Gunneridae</taxon>
        <taxon>Pentapetalae</taxon>
        <taxon>rosids</taxon>
        <taxon>fabids</taxon>
        <taxon>Malpighiales</taxon>
        <taxon>Linaceae</taxon>
        <taxon>Linum</taxon>
    </lineage>
</organism>
<reference evidence="2 3" key="1">
    <citation type="submission" date="2024-04" db="EMBL/GenBank/DDBJ databases">
        <authorList>
            <person name="Fracassetti M."/>
        </authorList>
    </citation>
    <scope>NUCLEOTIDE SEQUENCE [LARGE SCALE GENOMIC DNA]</scope>
</reference>
<proteinExistence type="predicted"/>
<evidence type="ECO:0000313" key="2">
    <source>
        <dbReference type="EMBL" id="CAL1412349.1"/>
    </source>
</evidence>